<comment type="caution">
    <text evidence="2">The sequence shown here is derived from an EMBL/GenBank/DDBJ whole genome shotgun (WGS) entry which is preliminary data.</text>
</comment>
<dbReference type="Proteomes" id="UP000011511">
    <property type="component" value="Unassembled WGS sequence"/>
</dbReference>
<organism evidence="2 3">
    <name type="scientific">Natrinema altunense (strain JCM 12890 / CGMCC 1.3731 / AJ2)</name>
    <dbReference type="NCBI Taxonomy" id="1227494"/>
    <lineage>
        <taxon>Archaea</taxon>
        <taxon>Methanobacteriati</taxon>
        <taxon>Methanobacteriota</taxon>
        <taxon>Stenosarchaea group</taxon>
        <taxon>Halobacteria</taxon>
        <taxon>Halobacteriales</taxon>
        <taxon>Natrialbaceae</taxon>
        <taxon>Natrinema</taxon>
    </lineage>
</organism>
<evidence type="ECO:0000256" key="1">
    <source>
        <dbReference type="SAM" id="MobiDB-lite"/>
    </source>
</evidence>
<reference evidence="2 3" key="1">
    <citation type="journal article" date="2014" name="PLoS Genet.">
        <title>Phylogenetically driven sequencing of extremely halophilic archaea reveals strategies for static and dynamic osmo-response.</title>
        <authorList>
            <person name="Becker E.A."/>
            <person name="Seitzer P.M."/>
            <person name="Tritt A."/>
            <person name="Larsen D."/>
            <person name="Krusor M."/>
            <person name="Yao A.I."/>
            <person name="Wu D."/>
            <person name="Madern D."/>
            <person name="Eisen J.A."/>
            <person name="Darling A.E."/>
            <person name="Facciotti M.T."/>
        </authorList>
    </citation>
    <scope>NUCLEOTIDE SEQUENCE [LARGE SCALE GENOMIC DNA]</scope>
    <source>
        <strain evidence="2 3">JCM 12890</strain>
    </source>
</reference>
<protein>
    <submittedName>
        <fullName evidence="2">Uncharacterized protein</fullName>
    </submittedName>
</protein>
<dbReference type="AlphaFoldDB" id="L9ZAX7"/>
<feature type="compositionally biased region" description="Acidic residues" evidence="1">
    <location>
        <begin position="316"/>
        <end position="326"/>
    </location>
</feature>
<accession>L9ZAX7</accession>
<evidence type="ECO:0000313" key="3">
    <source>
        <dbReference type="Proteomes" id="UP000011511"/>
    </source>
</evidence>
<sequence length="335" mass="38210">MIDATRCRGGGSLPLATDVPETLEIHEEEYRFLGTDTEAGHHHFYRYEPEYAEVVLVSEGDDGDLHVDDRWRLDHGDPKHVLEEYQYQQPWEEQGEIVSHEYRSVPDPEFASELNSGLGGSLLLDGGEYVLPFRSQFSTAAEVLEDQAGEGDVFVDYRPQFLELAPENALEKYQLSPKLRGSNEVTGTRIVDEVLVLDRGSEEVYSRFQVDELAEEYFVDRLEEVESLDRSDAEWFVEEYGNLRTASWALTSDTGFVEQQTGYSAEDLFREFGEADVYRNENSAESGVLHFPERRADELGEAEQERYFGEVKVPQVDEEEDVEDLGEQSGLSDFN</sequence>
<evidence type="ECO:0000313" key="2">
    <source>
        <dbReference type="EMBL" id="ELY83630.1"/>
    </source>
</evidence>
<proteinExistence type="predicted"/>
<feature type="region of interest" description="Disordered" evidence="1">
    <location>
        <begin position="302"/>
        <end position="335"/>
    </location>
</feature>
<name>L9ZAX7_NATA2</name>
<keyword evidence="3" id="KW-1185">Reference proteome</keyword>
<gene>
    <name evidence="2" type="ORF">C485_17797</name>
</gene>
<dbReference type="EMBL" id="AOIK01000043">
    <property type="protein sequence ID" value="ELY83630.1"/>
    <property type="molecule type" value="Genomic_DNA"/>
</dbReference>
<dbReference type="RefSeq" id="WP_007110774.1">
    <property type="nucleotide sequence ID" value="NZ_AOIK01000043.1"/>
</dbReference>